<reference evidence="2" key="1">
    <citation type="submission" date="2022-04" db="EMBL/GenBank/DDBJ databases">
        <title>Carnegiea gigantea Genome sequencing and assembly v2.</title>
        <authorList>
            <person name="Copetti D."/>
            <person name="Sanderson M.J."/>
            <person name="Burquez A."/>
            <person name="Wojciechowski M.F."/>
        </authorList>
    </citation>
    <scope>NUCLEOTIDE SEQUENCE</scope>
    <source>
        <strain evidence="2">SGP5-SGP5p</strain>
        <tissue evidence="2">Aerial part</tissue>
    </source>
</reference>
<dbReference type="AlphaFoldDB" id="A0A9Q1GHT1"/>
<sequence length="552" mass="62723">MGKDIRDLVVHYKDRVIKIMDVEMEKYNCMELFRDARASAKESGIEFPKLTKFWEDVRSKCIPIHMYDMKKPSDNQKHVKSLDQTSASTAQSLPQIVAVESKKNVRMVSGVEDLTDSQANIWANSLIVSPAVALVKPVAHRPVTRSIANSPVKPTPSSQSRSRESLPQPKSTSLKKSCKYPAKPTSTSLPKPTAKASPPAEGSRVIVTSVDDNPPSDDDSEDEDFVVDGEDVDDSEDVSLDEENNSSESGDDEQLEVQVEQRMQLGAEIIDSDADGDLIVNKMTRTIRQGTLWTRNRDGKFDTNLICDDNTNNFVKSFNHAIVKFRGLPILTMLEEIRKLIRSRFVKRFEKSQKWNGRLVSFVHKKLLITEMESRNCTHLVHANQGEFDVTEGHTNFTVRLQDKFYDYRKWQLTGLHYKHAARCIFRMKQQLEDYMEDYFTLEKYRNLYNHIEKRNLPNLNQPYAQRKIGRPPEHKRRESLNVPLPESQSQQLPHKAINQKEEETTEGRVPKPRGRPKKQKVATLTPTPSTTAAAQAGPSTQCSQVGASQAT</sequence>
<feature type="compositionally biased region" description="Low complexity" evidence="1">
    <location>
        <begin position="523"/>
        <end position="542"/>
    </location>
</feature>
<feature type="compositionally biased region" description="Basic residues" evidence="1">
    <location>
        <begin position="511"/>
        <end position="521"/>
    </location>
</feature>
<gene>
    <name evidence="2" type="ORF">Cgig2_030220</name>
</gene>
<dbReference type="PANTHER" id="PTHR31973:SF187">
    <property type="entry name" value="MUTATOR TRANSPOSASE MUDRA PROTEIN"/>
    <property type="match status" value="1"/>
</dbReference>
<dbReference type="PANTHER" id="PTHR31973">
    <property type="entry name" value="POLYPROTEIN, PUTATIVE-RELATED"/>
    <property type="match status" value="1"/>
</dbReference>
<evidence type="ECO:0000256" key="1">
    <source>
        <dbReference type="SAM" id="MobiDB-lite"/>
    </source>
</evidence>
<comment type="caution">
    <text evidence="2">The sequence shown here is derived from an EMBL/GenBank/DDBJ whole genome shotgun (WGS) entry which is preliminary data.</text>
</comment>
<evidence type="ECO:0000313" key="2">
    <source>
        <dbReference type="EMBL" id="KAJ8420926.1"/>
    </source>
</evidence>
<feature type="compositionally biased region" description="Acidic residues" evidence="1">
    <location>
        <begin position="214"/>
        <end position="255"/>
    </location>
</feature>
<name>A0A9Q1GHT1_9CARY</name>
<organism evidence="2 3">
    <name type="scientific">Carnegiea gigantea</name>
    <dbReference type="NCBI Taxonomy" id="171969"/>
    <lineage>
        <taxon>Eukaryota</taxon>
        <taxon>Viridiplantae</taxon>
        <taxon>Streptophyta</taxon>
        <taxon>Embryophyta</taxon>
        <taxon>Tracheophyta</taxon>
        <taxon>Spermatophyta</taxon>
        <taxon>Magnoliopsida</taxon>
        <taxon>eudicotyledons</taxon>
        <taxon>Gunneridae</taxon>
        <taxon>Pentapetalae</taxon>
        <taxon>Caryophyllales</taxon>
        <taxon>Cactineae</taxon>
        <taxon>Cactaceae</taxon>
        <taxon>Cactoideae</taxon>
        <taxon>Echinocereeae</taxon>
        <taxon>Carnegiea</taxon>
    </lineage>
</organism>
<dbReference type="OrthoDB" id="1434341at2759"/>
<dbReference type="EMBL" id="JAKOGI010003043">
    <property type="protein sequence ID" value="KAJ8420926.1"/>
    <property type="molecule type" value="Genomic_DNA"/>
</dbReference>
<feature type="region of interest" description="Disordered" evidence="1">
    <location>
        <begin position="145"/>
        <end position="255"/>
    </location>
</feature>
<feature type="region of interest" description="Disordered" evidence="1">
    <location>
        <begin position="459"/>
        <end position="552"/>
    </location>
</feature>
<proteinExistence type="predicted"/>
<accession>A0A9Q1GHT1</accession>
<evidence type="ECO:0000313" key="3">
    <source>
        <dbReference type="Proteomes" id="UP001153076"/>
    </source>
</evidence>
<dbReference type="Proteomes" id="UP001153076">
    <property type="component" value="Unassembled WGS sequence"/>
</dbReference>
<feature type="compositionally biased region" description="Polar residues" evidence="1">
    <location>
        <begin position="543"/>
        <end position="552"/>
    </location>
</feature>
<keyword evidence="3" id="KW-1185">Reference proteome</keyword>
<feature type="compositionally biased region" description="Basic and acidic residues" evidence="1">
    <location>
        <begin position="471"/>
        <end position="480"/>
    </location>
</feature>
<feature type="compositionally biased region" description="Basic and acidic residues" evidence="1">
    <location>
        <begin position="499"/>
        <end position="510"/>
    </location>
</feature>
<protein>
    <submittedName>
        <fullName evidence="2">Uncharacterized protein</fullName>
    </submittedName>
</protein>